<dbReference type="SUPFAM" id="SSF55961">
    <property type="entry name" value="Bet v1-like"/>
    <property type="match status" value="1"/>
</dbReference>
<evidence type="ECO:0000313" key="4">
    <source>
        <dbReference type="Proteomes" id="UP000238164"/>
    </source>
</evidence>
<dbReference type="EMBL" id="LT985188">
    <property type="protein sequence ID" value="SPD88944.1"/>
    <property type="molecule type" value="Genomic_DNA"/>
</dbReference>
<evidence type="ECO:0000259" key="2">
    <source>
        <dbReference type="Pfam" id="PF08327"/>
    </source>
</evidence>
<comment type="similarity">
    <text evidence="1">Belongs to the AHA1 family.</text>
</comment>
<dbReference type="Gene3D" id="3.30.530.20">
    <property type="match status" value="1"/>
</dbReference>
<sequence length="137" mass="14934">MTDQMAGDTLAESTDTTVVVQRSVSQPVKEVWRLLATPAGSEALLGEGGVLGDKGDTWRSSNGTFGVVRSYHPLEQIRFSWHADGDAPKSLVDLHLMKQGDDATVVEIRHEHIPGGWDTDAITQHWEDALDRIADAS</sequence>
<dbReference type="InterPro" id="IPR023393">
    <property type="entry name" value="START-like_dom_sf"/>
</dbReference>
<proteinExistence type="inferred from homology"/>
<dbReference type="RefSeq" id="WP_105187335.1">
    <property type="nucleotide sequence ID" value="NZ_BAAAGO010000016.1"/>
</dbReference>
<dbReference type="InterPro" id="IPR013538">
    <property type="entry name" value="ASHA1/2-like_C"/>
</dbReference>
<organism evidence="3 4">
    <name type="scientific">Micropruina glycogenica</name>
    <dbReference type="NCBI Taxonomy" id="75385"/>
    <lineage>
        <taxon>Bacteria</taxon>
        <taxon>Bacillati</taxon>
        <taxon>Actinomycetota</taxon>
        <taxon>Actinomycetes</taxon>
        <taxon>Propionibacteriales</taxon>
        <taxon>Nocardioidaceae</taxon>
        <taxon>Micropruina</taxon>
    </lineage>
</organism>
<name>A0A2N9JLL8_9ACTN</name>
<dbReference type="AlphaFoldDB" id="A0A2N9JLL8"/>
<reference evidence="3 4" key="1">
    <citation type="submission" date="2018-02" db="EMBL/GenBank/DDBJ databases">
        <authorList>
            <person name="Cohen D.B."/>
            <person name="Kent A.D."/>
        </authorList>
    </citation>
    <scope>NUCLEOTIDE SEQUENCE [LARGE SCALE GENOMIC DNA]</scope>
    <source>
        <strain evidence="3">1</strain>
    </source>
</reference>
<evidence type="ECO:0000313" key="3">
    <source>
        <dbReference type="EMBL" id="SPD88944.1"/>
    </source>
</evidence>
<protein>
    <recommendedName>
        <fullName evidence="2">Activator of Hsp90 ATPase homologue 1/2-like C-terminal domain-containing protein</fullName>
    </recommendedName>
</protein>
<dbReference type="KEGG" id="mgg:MPLG2_3914"/>
<evidence type="ECO:0000256" key="1">
    <source>
        <dbReference type="ARBA" id="ARBA00006817"/>
    </source>
</evidence>
<dbReference type="OrthoDB" id="3828589at2"/>
<dbReference type="Proteomes" id="UP000238164">
    <property type="component" value="Chromosome 1"/>
</dbReference>
<feature type="domain" description="Activator of Hsp90 ATPase homologue 1/2-like C-terminal" evidence="2">
    <location>
        <begin position="27"/>
        <end position="135"/>
    </location>
</feature>
<keyword evidence="4" id="KW-1185">Reference proteome</keyword>
<dbReference type="Pfam" id="PF08327">
    <property type="entry name" value="AHSA1"/>
    <property type="match status" value="1"/>
</dbReference>
<accession>A0A2N9JLL8</accession>
<gene>
    <name evidence="3" type="ORF">MPLG2_3914</name>
</gene>